<gene>
    <name evidence="2" type="ORF">ASTO00021_LOCUS9256</name>
</gene>
<protein>
    <submittedName>
        <fullName evidence="2">Uncharacterized protein</fullName>
    </submittedName>
</protein>
<evidence type="ECO:0000256" key="1">
    <source>
        <dbReference type="SAM" id="MobiDB-lite"/>
    </source>
</evidence>
<dbReference type="InterPro" id="IPR002110">
    <property type="entry name" value="Ankyrin_rpt"/>
</dbReference>
<organism evidence="2">
    <name type="scientific">Aplanochytrium stocchinoi</name>
    <dbReference type="NCBI Taxonomy" id="215587"/>
    <lineage>
        <taxon>Eukaryota</taxon>
        <taxon>Sar</taxon>
        <taxon>Stramenopiles</taxon>
        <taxon>Bigyra</taxon>
        <taxon>Labyrinthulomycetes</taxon>
        <taxon>Thraustochytrida</taxon>
        <taxon>Thraustochytriidae</taxon>
        <taxon>Aplanochytrium</taxon>
    </lineage>
</organism>
<feature type="region of interest" description="Disordered" evidence="1">
    <location>
        <begin position="561"/>
        <end position="598"/>
    </location>
</feature>
<proteinExistence type="predicted"/>
<dbReference type="AlphaFoldDB" id="A0A7S3PHP4"/>
<feature type="region of interest" description="Disordered" evidence="1">
    <location>
        <begin position="496"/>
        <end position="517"/>
    </location>
</feature>
<name>A0A7S3PHP4_9STRA</name>
<feature type="compositionally biased region" description="Basic and acidic residues" evidence="1">
    <location>
        <begin position="563"/>
        <end position="574"/>
    </location>
</feature>
<sequence length="1046" mass="122035">MTKNELSPAPIICSNLKLKFSSLKKNIPQARQKNAYTEEIDNLVDENSEFEYDAELMRKEEMRIRMKTPARLYKHDKQDEESEYNAFKAAWELGRKKQRLKEQEDVDIYKFLRYLNLDHTKEMFVPEMENLFNEYRALETEIVCFNDIKAKKWLRIFVSSGSKDNIRRFFNFVEDYYQHVRSVEKATGMKGWRKKKLYKYGEQAINDTCHFRARIMGQPLNKDNPILPHRWKHYIEFFKNPKQMWNKLVRAWIDLYHHCLNTATVQALIGYDISRPKPMDIIYFMLRRKIPENLARPTQKEMSALKRVDLYFSKNKKSCARGCKYHAGKLLCLLINLGQYKLVKFCIENGMDVNMKICGHRVKHICWGYVEKKDNSGGVIELLPGIHLDSFYEVTTPLATAAYYVANGGNSDMVRLLLGMGANPLLLDDLAIRNCVSTVHSEKPRLTQVPAAKGKKRQSSMLSFKQVSSEVHGRRMIVAKAHEMLVAANHAKRAHGSGAVRNSIRSTRTTRSTRLKGRDGRIHQSVVDDFNLSYYYKVALLYQACIEARWDAVSVLTSSGADNKNDGIQREQRNRTSVVSSEDVADSRRSQKMRQRSSIEKDLHKVYEIDKRYVNSTVKVMEYLQDRKDVGFVFDKEVTILVLKTIDRLLGHGLKPWKPKNARKDSEGWGRDFSSNSKFVNGILVLLEKTQLWLDDRRMKKLIDLMVKSLTEFNPGDRTSVMWLLKHKQVRYYLQLESAASKDELKIIQQRSVNALFKDNRMRQILKLDSAATKNSSNRKTGVSVKFSKPKQDETEFETEVLQQDMLLLAGNHAYIEFIREMMRFNIIPTEDTLIAMMESAVDKSALDLIDMLGGYYRKKDPDYGEQILSTAYNYSLDRLNHHVLEHLYDLNVNVNVIRMLDFLSDAIIVVGEAHMRVYDFEPCFFLLIQKMNVPSEQSCKALVEDTLKHDGPLWCLGVLRLLEKFESKYKFSSLVPMDLFEHYLSHIEGARVPEKEEERYDLFVFLKHLYDNLDPENQSTYHDRAKKILHCLNEKWTSFDMSEMF</sequence>
<dbReference type="Gene3D" id="1.25.40.20">
    <property type="entry name" value="Ankyrin repeat-containing domain"/>
    <property type="match status" value="1"/>
</dbReference>
<dbReference type="SUPFAM" id="SSF48403">
    <property type="entry name" value="Ankyrin repeat"/>
    <property type="match status" value="1"/>
</dbReference>
<dbReference type="InterPro" id="IPR036770">
    <property type="entry name" value="Ankyrin_rpt-contain_sf"/>
</dbReference>
<reference evidence="2" key="1">
    <citation type="submission" date="2021-01" db="EMBL/GenBank/DDBJ databases">
        <authorList>
            <person name="Corre E."/>
            <person name="Pelletier E."/>
            <person name="Niang G."/>
            <person name="Scheremetjew M."/>
            <person name="Finn R."/>
            <person name="Kale V."/>
            <person name="Holt S."/>
            <person name="Cochrane G."/>
            <person name="Meng A."/>
            <person name="Brown T."/>
            <person name="Cohen L."/>
        </authorList>
    </citation>
    <scope>NUCLEOTIDE SEQUENCE</scope>
    <source>
        <strain evidence="2">GSBS06</strain>
    </source>
</reference>
<evidence type="ECO:0000313" key="2">
    <source>
        <dbReference type="EMBL" id="CAE0439032.1"/>
    </source>
</evidence>
<dbReference type="EMBL" id="HBIN01012307">
    <property type="protein sequence ID" value="CAE0439032.1"/>
    <property type="molecule type" value="Transcribed_RNA"/>
</dbReference>
<accession>A0A7S3PHP4</accession>
<dbReference type="Pfam" id="PF00023">
    <property type="entry name" value="Ank"/>
    <property type="match status" value="1"/>
</dbReference>